<accession>A0A2G9T7J7</accession>
<feature type="non-terminal residue" evidence="2">
    <location>
        <position position="1"/>
    </location>
</feature>
<gene>
    <name evidence="2" type="ORF">TELCIR_24791</name>
</gene>
<evidence type="ECO:0000313" key="3">
    <source>
        <dbReference type="Proteomes" id="UP000230423"/>
    </source>
</evidence>
<dbReference type="PANTHER" id="PTHR10857">
    <property type="entry name" value="COPINE"/>
    <property type="match status" value="1"/>
</dbReference>
<protein>
    <submittedName>
        <fullName evidence="2">Copine</fullName>
    </submittedName>
</protein>
<feature type="non-terminal residue" evidence="2">
    <location>
        <position position="79"/>
    </location>
</feature>
<dbReference type="AlphaFoldDB" id="A0A2G9T7J7"/>
<evidence type="ECO:0000313" key="2">
    <source>
        <dbReference type="EMBL" id="PIO53858.1"/>
    </source>
</evidence>
<dbReference type="GO" id="GO:0005544">
    <property type="term" value="F:calcium-dependent phospholipid binding"/>
    <property type="evidence" value="ECO:0007669"/>
    <property type="project" value="InterPro"/>
</dbReference>
<dbReference type="Pfam" id="PF07002">
    <property type="entry name" value="Copine"/>
    <property type="match status" value="1"/>
</dbReference>
<dbReference type="GO" id="GO:0005886">
    <property type="term" value="C:plasma membrane"/>
    <property type="evidence" value="ECO:0007669"/>
    <property type="project" value="TreeGrafter"/>
</dbReference>
<dbReference type="Proteomes" id="UP000230423">
    <property type="component" value="Unassembled WGS sequence"/>
</dbReference>
<organism evidence="2 3">
    <name type="scientific">Teladorsagia circumcincta</name>
    <name type="common">Brown stomach worm</name>
    <name type="synonym">Ostertagia circumcincta</name>
    <dbReference type="NCBI Taxonomy" id="45464"/>
    <lineage>
        <taxon>Eukaryota</taxon>
        <taxon>Metazoa</taxon>
        <taxon>Ecdysozoa</taxon>
        <taxon>Nematoda</taxon>
        <taxon>Chromadorea</taxon>
        <taxon>Rhabditida</taxon>
        <taxon>Rhabditina</taxon>
        <taxon>Rhabditomorpha</taxon>
        <taxon>Strongyloidea</taxon>
        <taxon>Trichostrongylidae</taxon>
        <taxon>Teladorsagia</taxon>
    </lineage>
</organism>
<feature type="domain" description="Copine C-terminal" evidence="1">
    <location>
        <begin position="4"/>
        <end position="78"/>
    </location>
</feature>
<evidence type="ECO:0000259" key="1">
    <source>
        <dbReference type="Pfam" id="PF07002"/>
    </source>
</evidence>
<proteinExistence type="predicted"/>
<dbReference type="SUPFAM" id="SSF53300">
    <property type="entry name" value="vWA-like"/>
    <property type="match status" value="1"/>
</dbReference>
<name>A0A2G9T7J7_TELCI</name>
<dbReference type="InterPro" id="IPR036465">
    <property type="entry name" value="vWFA_dom_sf"/>
</dbReference>
<dbReference type="OrthoDB" id="5855668at2759"/>
<dbReference type="PANTHER" id="PTHR10857:SF106">
    <property type="entry name" value="C2 DOMAIN-CONTAINING PROTEIN"/>
    <property type="match status" value="1"/>
</dbReference>
<dbReference type="GO" id="GO:0071277">
    <property type="term" value="P:cellular response to calcium ion"/>
    <property type="evidence" value="ECO:0007669"/>
    <property type="project" value="TreeGrafter"/>
</dbReference>
<keyword evidence="3" id="KW-1185">Reference proteome</keyword>
<sequence>NFDANPSVVGVRGVMESYRFALSRVKLYGPTNFKPVIQEVAKKASRISNKTDGSRYQVLLIITDGAISDMAATKQAIIA</sequence>
<dbReference type="InterPro" id="IPR010734">
    <property type="entry name" value="Copine_C"/>
</dbReference>
<dbReference type="EMBL" id="KZ405420">
    <property type="protein sequence ID" value="PIO53858.1"/>
    <property type="molecule type" value="Genomic_DNA"/>
</dbReference>
<dbReference type="InterPro" id="IPR045052">
    <property type="entry name" value="Copine"/>
</dbReference>
<reference evidence="2 3" key="1">
    <citation type="submission" date="2015-09" db="EMBL/GenBank/DDBJ databases">
        <title>Draft genome of the parasitic nematode Teladorsagia circumcincta isolate WARC Sus (inbred).</title>
        <authorList>
            <person name="Mitreva M."/>
        </authorList>
    </citation>
    <scope>NUCLEOTIDE SEQUENCE [LARGE SCALE GENOMIC DNA]</scope>
    <source>
        <strain evidence="2 3">S</strain>
    </source>
</reference>